<feature type="transmembrane region" description="Helical" evidence="1">
    <location>
        <begin position="21"/>
        <end position="41"/>
    </location>
</feature>
<keyword evidence="3" id="KW-1185">Reference proteome</keyword>
<evidence type="ECO:0000313" key="3">
    <source>
        <dbReference type="Proteomes" id="UP000032132"/>
    </source>
</evidence>
<reference evidence="2 3" key="1">
    <citation type="journal article" date="2015" name="Genome Announc.">
        <title>Genome Sequences of Six Paenibacillus larvae Siphoviridae Phages.</title>
        <authorList>
            <person name="Carson S."/>
            <person name="Bruff E."/>
            <person name="DeFoor W."/>
            <person name="Dums J."/>
            <person name="Groth A."/>
            <person name="Hatfield T."/>
            <person name="Iyer A."/>
            <person name="Joshi K."/>
            <person name="McAdams S."/>
            <person name="Miles D."/>
            <person name="Miller D."/>
            <person name="Oufkir A."/>
            <person name="Raynor B."/>
            <person name="Riley S."/>
            <person name="Roland S."/>
            <person name="Rozier H."/>
            <person name="Talley S."/>
            <person name="Miller E.S."/>
        </authorList>
    </citation>
    <scope>NUCLEOTIDE SEQUENCE [LARGE SCALE GENOMIC DNA]</scope>
</reference>
<keyword evidence="1" id="KW-0812">Transmembrane</keyword>
<dbReference type="Proteomes" id="UP000032132">
    <property type="component" value="Segment"/>
</dbReference>
<dbReference type="EMBL" id="KP296796">
    <property type="protein sequence ID" value="AJK28027.1"/>
    <property type="molecule type" value="Genomic_DNA"/>
</dbReference>
<sequence>MTNNSKYSTITRKTQENKSRWGTILKTGLYTLYFFAVFFAIN</sequence>
<proteinExistence type="predicted"/>
<keyword evidence="1" id="KW-1133">Transmembrane helix</keyword>
<keyword evidence="1" id="KW-0472">Membrane</keyword>
<dbReference type="KEGG" id="vg:26630482"/>
<evidence type="ECO:0000256" key="1">
    <source>
        <dbReference type="SAM" id="Phobius"/>
    </source>
</evidence>
<dbReference type="RefSeq" id="YP_009203484.1">
    <property type="nucleotide sequence ID" value="NC_028854.1"/>
</dbReference>
<evidence type="ECO:0000313" key="2">
    <source>
        <dbReference type="EMBL" id="AJK28027.1"/>
    </source>
</evidence>
<dbReference type="GeneID" id="26630482"/>
<name>A0A0C5AFA8_9CAUD</name>
<accession>A0A0C5AFA8</accession>
<gene>
    <name evidence="2" type="ORF">SITARA_39</name>
</gene>
<organism evidence="2 3">
    <name type="scientific">Paenibacillus phage Sitara</name>
    <dbReference type="NCBI Taxonomy" id="1589755"/>
    <lineage>
        <taxon>Viruses</taxon>
        <taxon>Duplodnaviria</taxon>
        <taxon>Heunggongvirae</taxon>
        <taxon>Uroviricota</taxon>
        <taxon>Caudoviricetes</taxon>
        <taxon>Fernvirus</taxon>
        <taxon>Fernvirus sitara</taxon>
    </lineage>
</organism>
<protein>
    <submittedName>
        <fullName evidence="2">Uncharacterized protein</fullName>
    </submittedName>
</protein>